<dbReference type="PANTHER" id="PTHR30346">
    <property type="entry name" value="TRANSCRIPTIONAL DUAL REGULATOR HCAR-RELATED"/>
    <property type="match status" value="1"/>
</dbReference>
<dbReference type="Gene3D" id="3.40.190.10">
    <property type="entry name" value="Periplasmic binding protein-like II"/>
    <property type="match status" value="2"/>
</dbReference>
<dbReference type="InterPro" id="IPR036390">
    <property type="entry name" value="WH_DNA-bd_sf"/>
</dbReference>
<keyword evidence="4" id="KW-0804">Transcription</keyword>
<dbReference type="SUPFAM" id="SSF46785">
    <property type="entry name" value="Winged helix' DNA-binding domain"/>
    <property type="match status" value="1"/>
</dbReference>
<dbReference type="Pfam" id="PF03466">
    <property type="entry name" value="LysR_substrate"/>
    <property type="match status" value="1"/>
</dbReference>
<dbReference type="InterPro" id="IPR005119">
    <property type="entry name" value="LysR_subst-bd"/>
</dbReference>
<evidence type="ECO:0000256" key="4">
    <source>
        <dbReference type="ARBA" id="ARBA00023163"/>
    </source>
</evidence>
<proteinExistence type="inferred from homology"/>
<evidence type="ECO:0000313" key="5">
    <source>
        <dbReference type="EMBL" id="SCQ76243.1"/>
    </source>
</evidence>
<dbReference type="InterPro" id="IPR036388">
    <property type="entry name" value="WH-like_DNA-bd_sf"/>
</dbReference>
<gene>
    <name evidence="5" type="ORF">PFR_JS23_589</name>
</gene>
<dbReference type="Pfam" id="PF00126">
    <property type="entry name" value="HTH_1"/>
    <property type="match status" value="1"/>
</dbReference>
<dbReference type="InterPro" id="IPR000847">
    <property type="entry name" value="LysR_HTH_N"/>
</dbReference>
<evidence type="ECO:0000313" key="6">
    <source>
        <dbReference type="Proteomes" id="UP000250080"/>
    </source>
</evidence>
<dbReference type="PROSITE" id="PS50931">
    <property type="entry name" value="HTH_LYSR"/>
    <property type="match status" value="1"/>
</dbReference>
<reference evidence="5 6" key="1">
    <citation type="submission" date="2016-09" db="EMBL/GenBank/DDBJ databases">
        <authorList>
            <person name="Laine KS P."/>
        </authorList>
    </citation>
    <scope>NUCLEOTIDE SEQUENCE [LARGE SCALE GENOMIC DNA]</scope>
    <source>
        <strain evidence="5">PFRJS-23</strain>
    </source>
</reference>
<protein>
    <submittedName>
        <fullName evidence="5">Transcriptional regulator</fullName>
    </submittedName>
</protein>
<evidence type="ECO:0000256" key="3">
    <source>
        <dbReference type="ARBA" id="ARBA00023125"/>
    </source>
</evidence>
<sequence>MDEPLDTTTLREVLADLPFLVAVADEGGITAAAEVMGVPQPSVSRAMARLSDRIGAPLLRRDRRGVALTDAGTTLLDYARSTRTAALAGVTAVHRELERAGASVTIAFQHTFGRRVVPALLRALLADRPDAHVDLRQGARESCIDLFEKGVADAILVSPPLPPTKHAHTLRLYAEPLVLTVAPEHRLAGRDRVQLSELADERLLAMTPGYGLRTIVDELLRDAGISRTFAFEGEDIQTLRGLASAGLGVAILPPAIQPSDDVVEIPIDHPAARREIGVSWHGDAAPAGSAAAALQDLLARDHRWVDTPGGHGKIPSPRTKA</sequence>
<dbReference type="GO" id="GO:0032993">
    <property type="term" value="C:protein-DNA complex"/>
    <property type="evidence" value="ECO:0007669"/>
    <property type="project" value="TreeGrafter"/>
</dbReference>
<dbReference type="SUPFAM" id="SSF53850">
    <property type="entry name" value="Periplasmic binding protein-like II"/>
    <property type="match status" value="1"/>
</dbReference>
<dbReference type="GO" id="GO:0003700">
    <property type="term" value="F:DNA-binding transcription factor activity"/>
    <property type="evidence" value="ECO:0007669"/>
    <property type="project" value="InterPro"/>
</dbReference>
<dbReference type="AlphaFoldDB" id="A0A0A8QUQ4"/>
<dbReference type="Gene3D" id="1.10.10.10">
    <property type="entry name" value="Winged helix-like DNA-binding domain superfamily/Winged helix DNA-binding domain"/>
    <property type="match status" value="1"/>
</dbReference>
<dbReference type="GO" id="GO:0003677">
    <property type="term" value="F:DNA binding"/>
    <property type="evidence" value="ECO:0007669"/>
    <property type="project" value="UniProtKB-KW"/>
</dbReference>
<comment type="similarity">
    <text evidence="1">Belongs to the LysR transcriptional regulatory family.</text>
</comment>
<evidence type="ECO:0000256" key="2">
    <source>
        <dbReference type="ARBA" id="ARBA00023015"/>
    </source>
</evidence>
<dbReference type="RefSeq" id="WP_013161547.1">
    <property type="nucleotide sequence ID" value="NZ_CCYQ01000019.1"/>
</dbReference>
<evidence type="ECO:0000256" key="1">
    <source>
        <dbReference type="ARBA" id="ARBA00009437"/>
    </source>
</evidence>
<dbReference type="OMA" id="PVLQKFC"/>
<dbReference type="PRINTS" id="PR00039">
    <property type="entry name" value="HTHLYSR"/>
</dbReference>
<dbReference type="Proteomes" id="UP000250080">
    <property type="component" value="Chromosome I"/>
</dbReference>
<name>A0A0A8QUQ4_9ACTN</name>
<organism evidence="5 6">
    <name type="scientific">Propionibacterium freudenreichii</name>
    <dbReference type="NCBI Taxonomy" id="1744"/>
    <lineage>
        <taxon>Bacteria</taxon>
        <taxon>Bacillati</taxon>
        <taxon>Actinomycetota</taxon>
        <taxon>Actinomycetes</taxon>
        <taxon>Propionibacteriales</taxon>
        <taxon>Propionibacteriaceae</taxon>
        <taxon>Propionibacterium</taxon>
    </lineage>
</organism>
<dbReference type="EMBL" id="LT618793">
    <property type="protein sequence ID" value="SCQ76243.1"/>
    <property type="molecule type" value="Genomic_DNA"/>
</dbReference>
<keyword evidence="3" id="KW-0238">DNA-binding</keyword>
<dbReference type="PANTHER" id="PTHR30346:SF28">
    <property type="entry name" value="HTH-TYPE TRANSCRIPTIONAL REGULATOR CYNR"/>
    <property type="match status" value="1"/>
</dbReference>
<accession>A0A0A8QUQ4</accession>
<keyword evidence="2" id="KW-0805">Transcription regulation</keyword>